<dbReference type="PANTHER" id="PTHR47018">
    <property type="entry name" value="CXC DOMAIN-CONTAINING PROTEIN-RELATED"/>
    <property type="match status" value="1"/>
</dbReference>
<dbReference type="EMBL" id="CAJOBA010003024">
    <property type="protein sequence ID" value="CAF3667967.1"/>
    <property type="molecule type" value="Genomic_DNA"/>
</dbReference>
<dbReference type="Pfam" id="PF21797">
    <property type="entry name" value="CycT2-like_C"/>
    <property type="match status" value="1"/>
</dbReference>
<dbReference type="InterPro" id="IPR006671">
    <property type="entry name" value="Cyclin_N"/>
</dbReference>
<accession>A0A8S2HN36</accession>
<sequence>MRRESSPDMVFPPSLDDGPRTRLYNDPFDELGGWLFEMLRTGVLISMTEVQNKYMCILRRRNQPSTEAIVRTTAIRARLVTIYGNELHFTTLNKYSGTYVALNNLSVYTRLALSISLNNNESIKTFEKEQDNPSTKTKCESLFDTLKLLRQSINEHYHYFKKLKENPDILANFNSGLFWDCAPLLLKNFIGSLTLSERRFEELQNNYNYYDLLEKDMFKTSSKWLKISSISYDIISCKNDSYVTPKHYLLANELFRHERSSQLLTITNRYGHTCGYKTIVRLHHEAAERVKMSSIPLASVKQQHMFAIKVADNFDLNKESLHGENSIHILNQIIVHNPENDELLTNVHQCLAEMKDIVAESVELHLMPEAHAALNTVSLGLTTPCKYQPYTDDSFNIVLFAYTLTKYVYDNNNNFNKSFYDKSPVHLPLLSGFFATYLPFNKRPLHSVTFCTPINDDPSSLSTAETCLRTTKDVFLDSGYQNEVVVVVDEKIYRNCIKAKRNNSVEYERITIYPGDFHLMKNFMIVVWDVLDSSGIEDVLGCLYKGASLRSIFNVHHFNKSLRCCKLLYTALSILLIDSFLTTTIITSSDLTEKLKVTISKIPSDYAKDYLKKEWFRSLLNDIDVVKLSSAFTAWVDGQQSVSFNFWCFVLYHLLQPLITLYMSIRTSNFDARNASLSRIAPLFFSNNHRNYARLCAQHLMDLRSSTSYLLQRLSNAFAVNRTHRPFSCIALDQTIECTINKFGKGHGGISGRFNPDLIDTWNNSFAFRALLTTATHEICQLETSHNSIDSHAECTPQRQAADDEDLTIIISKLKQEKLFVSDSLNCRKLLSGKIIHNDIINNICSSFEQGVQALTAYIDERLVNQTVAIDKPLKAMFRLKLRDTDTYVPGDLSTVKKRRTTTSNSKDLNKTLKKVDEDIRRMIIIAKDRHLHLPTLFAHEFTAAPLSLCDNQNFELMNQQKKSAAIEYLKEQFPSSFSISCPITTYKCALVIDGGSLLESKPTLRNCTVRDYAVQLLKTIINRYFQHYERIDIVFDSSESKNVKAYIKRHGNDIEANNYDLQIDDKLETSYHHFVHNNRAILADRVRECWCEPALVELLPENKILVAAGPTETAFILKKNSQPVRDYLLESNHIEADTRMLLHAKVLAIDEYKNVVIQASDTDVVLLSIGYGSVTGLESLVVKSFNTTTKTDTYIYSTRIAKELKQKFNINPSVLLSLHALSGCDTTSFVKNITKVKFFRTFFTNHHRYSDINNFSSSPLAATAAAEQLLIACYSNVRSSVAFASSQSLQRFDICSSLDELRMSMAITAFKQHRINIVLNLPPTTNAFYQHCLRASRQIDIWQQTFEQYMVIPPMNSNGYTIINDRMKIQWTLLPIMPTELGLLTCEQCQNRDSNYTTQLLHSVNLIDEESEDDDFNSTRDDYDASIQVEEEEEAFLDNIQCVEDDESDFEKDDIYEQICFDREPLIELKTNDSCPKKNSFVGQHLDHSYCKSITEDEDEEDYCKQSKYMSDNVNGERQRQFSVDKYSSKSIHASLTMVKRAHPDPQDSIFKLPLTPIDSSQLTTSTVTSKPCPKPRRTTRKAAPPVNDENVPIITSTPKRRTVSTRHRYKIESSLMTTKNIFPEKSRFIWRFSCKKLNQLPSCIYKNLNDNQQQMTNEDELQQRQELALQFTCIFSAVVYMHRFLMIHPCQEFKQEIIGACCLFLSCKVNECPRAVLDVSEQVFKLNKDQNEQMKTKEKIIQTYCENIVEYENVLLSTLGFCVTVEQPYMQIAKTTQALSLSRELNDIAYNLATKSIFLTLFSMKYSTNLIACFSIYLAASMSDITIQDNPNGSEWFHLVNEEITEQRLMGMSIA</sequence>
<evidence type="ECO:0000313" key="3">
    <source>
        <dbReference type="EMBL" id="CAF0884902.1"/>
    </source>
</evidence>
<dbReference type="Gene3D" id="1.10.472.10">
    <property type="entry name" value="Cyclin-like"/>
    <property type="match status" value="2"/>
</dbReference>
<name>A0A8S2HN36_9BILA</name>
<comment type="caution">
    <text evidence="4">The sequence shown here is derived from an EMBL/GenBank/DDBJ whole genome shotgun (WGS) entry which is preliminary data.</text>
</comment>
<feature type="region of interest" description="Disordered" evidence="1">
    <location>
        <begin position="1564"/>
        <end position="1595"/>
    </location>
</feature>
<evidence type="ECO:0000313" key="4">
    <source>
        <dbReference type="EMBL" id="CAF3667967.1"/>
    </source>
</evidence>
<feature type="domain" description="Cyclin N-terminal" evidence="2">
    <location>
        <begin position="1667"/>
        <end position="1765"/>
    </location>
</feature>
<dbReference type="SUPFAM" id="SSF47954">
    <property type="entry name" value="Cyclin-like"/>
    <property type="match status" value="2"/>
</dbReference>
<gene>
    <name evidence="3" type="ORF">OVA965_LOCUS8817</name>
    <name evidence="4" type="ORF">TMI583_LOCUS8813</name>
</gene>
<dbReference type="Proteomes" id="UP000682733">
    <property type="component" value="Unassembled WGS sequence"/>
</dbReference>
<reference evidence="4" key="1">
    <citation type="submission" date="2021-02" db="EMBL/GenBank/DDBJ databases">
        <authorList>
            <person name="Nowell W R."/>
        </authorList>
    </citation>
    <scope>NUCLEOTIDE SEQUENCE</scope>
</reference>
<dbReference type="EMBL" id="CAJNOK010003023">
    <property type="protein sequence ID" value="CAF0884902.1"/>
    <property type="molecule type" value="Genomic_DNA"/>
</dbReference>
<dbReference type="Proteomes" id="UP000677228">
    <property type="component" value="Unassembled WGS sequence"/>
</dbReference>
<proteinExistence type="predicted"/>
<dbReference type="PANTHER" id="PTHR47018:SF3">
    <property type="entry name" value="MYCBP-ASSOCIATED PROTEIN"/>
    <property type="match status" value="1"/>
</dbReference>
<protein>
    <recommendedName>
        <fullName evidence="2">Cyclin N-terminal domain-containing protein</fullName>
    </recommendedName>
</protein>
<dbReference type="InterPro" id="IPR036915">
    <property type="entry name" value="Cyclin-like_sf"/>
</dbReference>
<organism evidence="4 5">
    <name type="scientific">Didymodactylos carnosus</name>
    <dbReference type="NCBI Taxonomy" id="1234261"/>
    <lineage>
        <taxon>Eukaryota</taxon>
        <taxon>Metazoa</taxon>
        <taxon>Spiralia</taxon>
        <taxon>Gnathifera</taxon>
        <taxon>Rotifera</taxon>
        <taxon>Eurotatoria</taxon>
        <taxon>Bdelloidea</taxon>
        <taxon>Philodinida</taxon>
        <taxon>Philodinidae</taxon>
        <taxon>Didymodactylos</taxon>
    </lineage>
</organism>
<dbReference type="Pfam" id="PF00134">
    <property type="entry name" value="Cyclin_N"/>
    <property type="match status" value="1"/>
</dbReference>
<evidence type="ECO:0000313" key="5">
    <source>
        <dbReference type="Proteomes" id="UP000682733"/>
    </source>
</evidence>
<evidence type="ECO:0000256" key="1">
    <source>
        <dbReference type="SAM" id="MobiDB-lite"/>
    </source>
</evidence>
<evidence type="ECO:0000259" key="2">
    <source>
        <dbReference type="Pfam" id="PF00134"/>
    </source>
</evidence>